<evidence type="ECO:0000256" key="9">
    <source>
        <dbReference type="PIRSR" id="PIRSR602401-1"/>
    </source>
</evidence>
<dbReference type="GO" id="GO:0016705">
    <property type="term" value="F:oxidoreductase activity, acting on paired donors, with incorporation or reduction of molecular oxygen"/>
    <property type="evidence" value="ECO:0007669"/>
    <property type="project" value="InterPro"/>
</dbReference>
<dbReference type="PRINTS" id="PR00385">
    <property type="entry name" value="P450"/>
</dbReference>
<dbReference type="PROSITE" id="PS00086">
    <property type="entry name" value="CYTOCHROME_P450"/>
    <property type="match status" value="1"/>
</dbReference>
<keyword evidence="11" id="KW-0732">Signal</keyword>
<dbReference type="PANTHER" id="PTHR46300">
    <property type="entry name" value="P450, PUTATIVE (EUROFUNG)-RELATED-RELATED"/>
    <property type="match status" value="1"/>
</dbReference>
<dbReference type="Pfam" id="PF00067">
    <property type="entry name" value="p450"/>
    <property type="match status" value="1"/>
</dbReference>
<comment type="cofactor">
    <cofactor evidence="1 9">
        <name>heme</name>
        <dbReference type="ChEBI" id="CHEBI:30413"/>
    </cofactor>
</comment>
<keyword evidence="13" id="KW-1185">Reference proteome</keyword>
<dbReference type="InterPro" id="IPR050364">
    <property type="entry name" value="Cytochrome_P450_fung"/>
</dbReference>
<dbReference type="AlphaFoldDB" id="A0AAD7BMQ9"/>
<dbReference type="InterPro" id="IPR002401">
    <property type="entry name" value="Cyt_P450_E_grp-I"/>
</dbReference>
<proteinExistence type="inferred from homology"/>
<keyword evidence="5 9" id="KW-0479">Metal-binding</keyword>
<evidence type="ECO:0000256" key="6">
    <source>
        <dbReference type="ARBA" id="ARBA00023002"/>
    </source>
</evidence>
<evidence type="ECO:0000256" key="4">
    <source>
        <dbReference type="ARBA" id="ARBA00022617"/>
    </source>
</evidence>
<evidence type="ECO:0000256" key="7">
    <source>
        <dbReference type="ARBA" id="ARBA00023004"/>
    </source>
</evidence>
<dbReference type="PRINTS" id="PR00463">
    <property type="entry name" value="EP450I"/>
</dbReference>
<feature type="chain" id="PRO_5042276716" evidence="11">
    <location>
        <begin position="21"/>
        <end position="496"/>
    </location>
</feature>
<evidence type="ECO:0000256" key="8">
    <source>
        <dbReference type="ARBA" id="ARBA00023033"/>
    </source>
</evidence>
<dbReference type="GO" id="GO:0005506">
    <property type="term" value="F:iron ion binding"/>
    <property type="evidence" value="ECO:0007669"/>
    <property type="project" value="InterPro"/>
</dbReference>
<reference evidence="12" key="1">
    <citation type="submission" date="2023-03" db="EMBL/GenBank/DDBJ databases">
        <title>Massive genome expansion in bonnet fungi (Mycena s.s.) driven by repeated elements and novel gene families across ecological guilds.</title>
        <authorList>
            <consortium name="Lawrence Berkeley National Laboratory"/>
            <person name="Harder C.B."/>
            <person name="Miyauchi S."/>
            <person name="Viragh M."/>
            <person name="Kuo A."/>
            <person name="Thoen E."/>
            <person name="Andreopoulos B."/>
            <person name="Lu D."/>
            <person name="Skrede I."/>
            <person name="Drula E."/>
            <person name="Henrissat B."/>
            <person name="Morin E."/>
            <person name="Kohler A."/>
            <person name="Barry K."/>
            <person name="LaButti K."/>
            <person name="Morin E."/>
            <person name="Salamov A."/>
            <person name="Lipzen A."/>
            <person name="Mereny Z."/>
            <person name="Hegedus B."/>
            <person name="Baldrian P."/>
            <person name="Stursova M."/>
            <person name="Weitz H."/>
            <person name="Taylor A."/>
            <person name="Grigoriev I.V."/>
            <person name="Nagy L.G."/>
            <person name="Martin F."/>
            <person name="Kauserud H."/>
        </authorList>
    </citation>
    <scope>NUCLEOTIDE SEQUENCE</scope>
    <source>
        <strain evidence="12">9284</strain>
    </source>
</reference>
<evidence type="ECO:0000256" key="5">
    <source>
        <dbReference type="ARBA" id="ARBA00022723"/>
    </source>
</evidence>
<evidence type="ECO:0000313" key="13">
    <source>
        <dbReference type="Proteomes" id="UP001221142"/>
    </source>
</evidence>
<dbReference type="SUPFAM" id="SSF48264">
    <property type="entry name" value="Cytochrome P450"/>
    <property type="match status" value="1"/>
</dbReference>
<feature type="signal peptide" evidence="11">
    <location>
        <begin position="1"/>
        <end position="20"/>
    </location>
</feature>
<sequence length="496" mass="55735">MSTSEFVFGGLLLAAALWHARNIRRKRSRLPLPPGPKKLPLVGNLFDVPAKYQWETYARWSKEYDSDVIHLDLAGKSLLCFAQDSFPMLFDLMGWDFNIAFMRYGDEWRIHRRIFNQAFNLKASKKYEPHELLASRKLLKRLLDTPDEFLGLFRQMAGELIISFTYGIDVQPTNDPYVTLAHRAIHTLVTAAVPGLYLVDSFPILKHIPTWFPGAGFKRQAREWRKLSRGMMELPFMETKRQMDAGISPSSFTSDSLNALKDVDAGDPAFYQEHHVQATAATSFVGGADTTVSALGTFVLAMLANPEAQKKAQAEIDSVTHGDALPTFEDRDSLPYVSAIVKEVLRWKNVTPFAVPHRLSVEDEYRGYRIPAGSVVVGNAWALLHDETVYPDPHTFKPERFLLNGQLDPSARDPEAAFGFGRRRCPGRHMADSSMWITIASILAAFDITKAVDEEGKIIEPSYEYASGVVNTPLPFKSSIKPRSIRAAALIKTEEQ</sequence>
<dbReference type="Gene3D" id="1.10.630.10">
    <property type="entry name" value="Cytochrome P450"/>
    <property type="match status" value="1"/>
</dbReference>
<dbReference type="InterPro" id="IPR001128">
    <property type="entry name" value="Cyt_P450"/>
</dbReference>
<gene>
    <name evidence="12" type="ORF">FB45DRAFT_1060352</name>
</gene>
<dbReference type="InterPro" id="IPR036396">
    <property type="entry name" value="Cyt_P450_sf"/>
</dbReference>
<comment type="pathway">
    <text evidence="2">Secondary metabolite biosynthesis.</text>
</comment>
<comment type="caution">
    <text evidence="12">The sequence shown here is derived from an EMBL/GenBank/DDBJ whole genome shotgun (WGS) entry which is preliminary data.</text>
</comment>
<organism evidence="12 13">
    <name type="scientific">Roridomyces roridus</name>
    <dbReference type="NCBI Taxonomy" id="1738132"/>
    <lineage>
        <taxon>Eukaryota</taxon>
        <taxon>Fungi</taxon>
        <taxon>Dikarya</taxon>
        <taxon>Basidiomycota</taxon>
        <taxon>Agaricomycotina</taxon>
        <taxon>Agaricomycetes</taxon>
        <taxon>Agaricomycetidae</taxon>
        <taxon>Agaricales</taxon>
        <taxon>Marasmiineae</taxon>
        <taxon>Mycenaceae</taxon>
        <taxon>Roridomyces</taxon>
    </lineage>
</organism>
<comment type="similarity">
    <text evidence="3 10">Belongs to the cytochrome P450 family.</text>
</comment>
<evidence type="ECO:0000256" key="1">
    <source>
        <dbReference type="ARBA" id="ARBA00001971"/>
    </source>
</evidence>
<accession>A0AAD7BMQ9</accession>
<keyword evidence="6 10" id="KW-0560">Oxidoreductase</keyword>
<dbReference type="InterPro" id="IPR017972">
    <property type="entry name" value="Cyt_P450_CS"/>
</dbReference>
<dbReference type="GO" id="GO:0020037">
    <property type="term" value="F:heme binding"/>
    <property type="evidence" value="ECO:0007669"/>
    <property type="project" value="InterPro"/>
</dbReference>
<evidence type="ECO:0000313" key="12">
    <source>
        <dbReference type="EMBL" id="KAJ7625701.1"/>
    </source>
</evidence>
<keyword evidence="4 9" id="KW-0349">Heme</keyword>
<dbReference type="CDD" id="cd11065">
    <property type="entry name" value="CYP64-like"/>
    <property type="match status" value="1"/>
</dbReference>
<feature type="binding site" description="axial binding residue" evidence="9">
    <location>
        <position position="425"/>
    </location>
    <ligand>
        <name>heme</name>
        <dbReference type="ChEBI" id="CHEBI:30413"/>
    </ligand>
    <ligandPart>
        <name>Fe</name>
        <dbReference type="ChEBI" id="CHEBI:18248"/>
    </ligandPart>
</feature>
<protein>
    <submittedName>
        <fullName evidence="12">Cytochrome P450</fullName>
    </submittedName>
</protein>
<keyword evidence="7 9" id="KW-0408">Iron</keyword>
<evidence type="ECO:0000256" key="11">
    <source>
        <dbReference type="SAM" id="SignalP"/>
    </source>
</evidence>
<evidence type="ECO:0000256" key="3">
    <source>
        <dbReference type="ARBA" id="ARBA00010617"/>
    </source>
</evidence>
<name>A0AAD7BMQ9_9AGAR</name>
<dbReference type="EMBL" id="JARKIF010000012">
    <property type="protein sequence ID" value="KAJ7625701.1"/>
    <property type="molecule type" value="Genomic_DNA"/>
</dbReference>
<dbReference type="GO" id="GO:0004497">
    <property type="term" value="F:monooxygenase activity"/>
    <property type="evidence" value="ECO:0007669"/>
    <property type="project" value="UniProtKB-KW"/>
</dbReference>
<dbReference type="PANTHER" id="PTHR46300:SF7">
    <property type="entry name" value="P450, PUTATIVE (EUROFUNG)-RELATED"/>
    <property type="match status" value="1"/>
</dbReference>
<evidence type="ECO:0000256" key="10">
    <source>
        <dbReference type="RuleBase" id="RU000461"/>
    </source>
</evidence>
<keyword evidence="8 10" id="KW-0503">Monooxygenase</keyword>
<evidence type="ECO:0000256" key="2">
    <source>
        <dbReference type="ARBA" id="ARBA00005179"/>
    </source>
</evidence>
<dbReference type="Proteomes" id="UP001221142">
    <property type="component" value="Unassembled WGS sequence"/>
</dbReference>